<dbReference type="EMBL" id="JABRWJ010000008">
    <property type="protein sequence ID" value="NRF70411.1"/>
    <property type="molecule type" value="Genomic_DNA"/>
</dbReference>
<dbReference type="InterPro" id="IPR029058">
    <property type="entry name" value="AB_hydrolase_fold"/>
</dbReference>
<evidence type="ECO:0000256" key="1">
    <source>
        <dbReference type="ARBA" id="ARBA00022801"/>
    </source>
</evidence>
<comment type="caution">
    <text evidence="3">The sequence shown here is derived from an EMBL/GenBank/DDBJ whole genome shotgun (WGS) entry which is preliminary data.</text>
</comment>
<dbReference type="InterPro" id="IPR049492">
    <property type="entry name" value="BD-FAE-like_dom"/>
</dbReference>
<name>A0ABX2EP35_9BURK</name>
<dbReference type="GO" id="GO:0016787">
    <property type="term" value="F:hydrolase activity"/>
    <property type="evidence" value="ECO:0007669"/>
    <property type="project" value="UniProtKB-KW"/>
</dbReference>
<accession>A0ABX2EP35</accession>
<dbReference type="SUPFAM" id="SSF53474">
    <property type="entry name" value="alpha/beta-Hydrolases"/>
    <property type="match status" value="1"/>
</dbReference>
<keyword evidence="4" id="KW-1185">Reference proteome</keyword>
<dbReference type="Proteomes" id="UP000737171">
    <property type="component" value="Unassembled WGS sequence"/>
</dbReference>
<dbReference type="PANTHER" id="PTHR48081:SF9">
    <property type="entry name" value="CARBOXYLESTERASE"/>
    <property type="match status" value="1"/>
</dbReference>
<reference evidence="3 4" key="1">
    <citation type="submission" date="2020-05" db="EMBL/GenBank/DDBJ databases">
        <title>Aquincola sp. isolate from soil.</title>
        <authorList>
            <person name="Han J."/>
            <person name="Kim D.-U."/>
        </authorList>
    </citation>
    <scope>NUCLEOTIDE SEQUENCE [LARGE SCALE GENOMIC DNA]</scope>
    <source>
        <strain evidence="3 4">S2</strain>
    </source>
</reference>
<protein>
    <submittedName>
        <fullName evidence="3">Alpha/beta hydrolase</fullName>
    </submittedName>
</protein>
<evidence type="ECO:0000313" key="4">
    <source>
        <dbReference type="Proteomes" id="UP000737171"/>
    </source>
</evidence>
<dbReference type="PANTHER" id="PTHR48081">
    <property type="entry name" value="AB HYDROLASE SUPERFAMILY PROTEIN C4A8.06C"/>
    <property type="match status" value="1"/>
</dbReference>
<organism evidence="3 4">
    <name type="scientific">Pseudaquabacterium terrae</name>
    <dbReference type="NCBI Taxonomy" id="2732868"/>
    <lineage>
        <taxon>Bacteria</taxon>
        <taxon>Pseudomonadati</taxon>
        <taxon>Pseudomonadota</taxon>
        <taxon>Betaproteobacteria</taxon>
        <taxon>Burkholderiales</taxon>
        <taxon>Sphaerotilaceae</taxon>
        <taxon>Pseudaquabacterium</taxon>
    </lineage>
</organism>
<dbReference type="RefSeq" id="WP_173129400.1">
    <property type="nucleotide sequence ID" value="NZ_JABRWJ010000008.1"/>
</dbReference>
<dbReference type="Gene3D" id="3.40.50.1820">
    <property type="entry name" value="alpha/beta hydrolase"/>
    <property type="match status" value="1"/>
</dbReference>
<dbReference type="Pfam" id="PF20434">
    <property type="entry name" value="BD-FAE"/>
    <property type="match status" value="1"/>
</dbReference>
<feature type="domain" description="BD-FAE-like" evidence="2">
    <location>
        <begin position="55"/>
        <end position="243"/>
    </location>
</feature>
<keyword evidence="1 3" id="KW-0378">Hydrolase</keyword>
<evidence type="ECO:0000313" key="3">
    <source>
        <dbReference type="EMBL" id="NRF70411.1"/>
    </source>
</evidence>
<dbReference type="InterPro" id="IPR050300">
    <property type="entry name" value="GDXG_lipolytic_enzyme"/>
</dbReference>
<gene>
    <name evidence="3" type="ORF">HLB44_25730</name>
</gene>
<sequence length="301" mass="32269">MKLKYLLGGLLAVIVATGAVVLLSPLKALNVLAAVDSRRAAVGEAYGPLQRQRYDLYRPAGAQPAAGWPLVVFFYGGAWNRGERGDYRFVGEALAARGLMVMVADYRLHPEVRYPDFLHDCARALGFALERAASWQADPKRIFVMGHSAGAYNAAMLALDPRWLAAAGHRPGELAGWIGVAGPYDFLPIKTPEVQLVFHHPNVPADSQPIRHVIGSGVPALLAVGTGDQRVNPLRNSVGLAHALRDAGAPVALRQYDGVSHDAAIAAFAWPLRRLAPVLEDVVGFVQAPAAPRTMAALSER</sequence>
<proteinExistence type="predicted"/>
<evidence type="ECO:0000259" key="2">
    <source>
        <dbReference type="Pfam" id="PF20434"/>
    </source>
</evidence>